<dbReference type="InterPro" id="IPR050807">
    <property type="entry name" value="TransReg_Diox_bact_type"/>
</dbReference>
<evidence type="ECO:0000313" key="6">
    <source>
        <dbReference type="Proteomes" id="UP000635902"/>
    </source>
</evidence>
<evidence type="ECO:0000256" key="2">
    <source>
        <dbReference type="ARBA" id="ARBA00023125"/>
    </source>
</evidence>
<dbReference type="InterPro" id="IPR001387">
    <property type="entry name" value="Cro/C1-type_HTH"/>
</dbReference>
<accession>A0ABR9ZN88</accession>
<dbReference type="InterPro" id="IPR010982">
    <property type="entry name" value="Lambda_DNA-bd_dom_sf"/>
</dbReference>
<comment type="caution">
    <text evidence="5">The sequence shown here is derived from an EMBL/GenBank/DDBJ whole genome shotgun (WGS) entry which is preliminary data.</text>
</comment>
<feature type="domain" description="HTH cro/C1-type" evidence="4">
    <location>
        <begin position="15"/>
        <end position="69"/>
    </location>
</feature>
<evidence type="ECO:0000313" key="5">
    <source>
        <dbReference type="EMBL" id="MBF4554409.1"/>
    </source>
</evidence>
<dbReference type="PANTHER" id="PTHR46797:SF23">
    <property type="entry name" value="HTH-TYPE TRANSCRIPTIONAL REGULATOR SUTR"/>
    <property type="match status" value="1"/>
</dbReference>
<dbReference type="PROSITE" id="PS50943">
    <property type="entry name" value="HTH_CROC1"/>
    <property type="match status" value="1"/>
</dbReference>
<organism evidence="5 6">
    <name type="scientific">Corynebacterium suicordis DSM 45110</name>
    <dbReference type="NCBI Taxonomy" id="1121369"/>
    <lineage>
        <taxon>Bacteria</taxon>
        <taxon>Bacillati</taxon>
        <taxon>Actinomycetota</taxon>
        <taxon>Actinomycetes</taxon>
        <taxon>Mycobacteriales</taxon>
        <taxon>Corynebacteriaceae</taxon>
        <taxon>Corynebacterium</taxon>
    </lineage>
</organism>
<keyword evidence="6" id="KW-1185">Reference proteome</keyword>
<dbReference type="Proteomes" id="UP000635902">
    <property type="component" value="Unassembled WGS sequence"/>
</dbReference>
<dbReference type="Gene3D" id="1.10.260.40">
    <property type="entry name" value="lambda repressor-like DNA-binding domains"/>
    <property type="match status" value="1"/>
</dbReference>
<dbReference type="SUPFAM" id="SSF47413">
    <property type="entry name" value="lambda repressor-like DNA-binding domains"/>
    <property type="match status" value="1"/>
</dbReference>
<dbReference type="CDD" id="cd00093">
    <property type="entry name" value="HTH_XRE"/>
    <property type="match status" value="1"/>
</dbReference>
<sequence length="75" mass="8064">MPSNSELLVAFGARVRQARTAAGLSQEALAHRAGLHRTYVSSVERGERNIALINIVVLAEALNIDAGELVGRLRN</sequence>
<keyword evidence="3" id="KW-0804">Transcription</keyword>
<keyword evidence="2" id="KW-0238">DNA-binding</keyword>
<gene>
    <name evidence="5" type="ORF">IRY30_10035</name>
</gene>
<keyword evidence="1" id="KW-0805">Transcription regulation</keyword>
<reference evidence="5 6" key="1">
    <citation type="submission" date="2020-10" db="EMBL/GenBank/DDBJ databases">
        <title>Novel species in genus Corynebacterium.</title>
        <authorList>
            <person name="Zhang G."/>
        </authorList>
    </citation>
    <scope>NUCLEOTIDE SEQUENCE [LARGE SCALE GENOMIC DNA]</scope>
    <source>
        <strain evidence="5 6">DSM 45110</strain>
    </source>
</reference>
<name>A0ABR9ZN88_9CORY</name>
<protein>
    <submittedName>
        <fullName evidence="5">Helix-turn-helix transcriptional regulator</fullName>
    </submittedName>
</protein>
<evidence type="ECO:0000256" key="3">
    <source>
        <dbReference type="ARBA" id="ARBA00023163"/>
    </source>
</evidence>
<dbReference type="SMART" id="SM00530">
    <property type="entry name" value="HTH_XRE"/>
    <property type="match status" value="1"/>
</dbReference>
<dbReference type="PANTHER" id="PTHR46797">
    <property type="entry name" value="HTH-TYPE TRANSCRIPTIONAL REGULATOR"/>
    <property type="match status" value="1"/>
</dbReference>
<dbReference type="EMBL" id="JADKMY010000005">
    <property type="protein sequence ID" value="MBF4554409.1"/>
    <property type="molecule type" value="Genomic_DNA"/>
</dbReference>
<proteinExistence type="predicted"/>
<evidence type="ECO:0000259" key="4">
    <source>
        <dbReference type="PROSITE" id="PS50943"/>
    </source>
</evidence>
<dbReference type="RefSeq" id="WP_194557317.1">
    <property type="nucleotide sequence ID" value="NZ_JADKMY010000005.1"/>
</dbReference>
<evidence type="ECO:0000256" key="1">
    <source>
        <dbReference type="ARBA" id="ARBA00023015"/>
    </source>
</evidence>
<dbReference type="Pfam" id="PF01381">
    <property type="entry name" value="HTH_3"/>
    <property type="match status" value="1"/>
</dbReference>